<dbReference type="EMBL" id="KV926416">
    <property type="protein sequence ID" value="PIO35498.1"/>
    <property type="molecule type" value="Genomic_DNA"/>
</dbReference>
<organism evidence="1 2">
    <name type="scientific">Aquarana catesbeiana</name>
    <name type="common">American bullfrog</name>
    <name type="synonym">Rana catesbeiana</name>
    <dbReference type="NCBI Taxonomy" id="8400"/>
    <lineage>
        <taxon>Eukaryota</taxon>
        <taxon>Metazoa</taxon>
        <taxon>Chordata</taxon>
        <taxon>Craniata</taxon>
        <taxon>Vertebrata</taxon>
        <taxon>Euteleostomi</taxon>
        <taxon>Amphibia</taxon>
        <taxon>Batrachia</taxon>
        <taxon>Anura</taxon>
        <taxon>Neobatrachia</taxon>
        <taxon>Ranoidea</taxon>
        <taxon>Ranidae</taxon>
        <taxon>Aquarana</taxon>
    </lineage>
</organism>
<dbReference type="Proteomes" id="UP000228934">
    <property type="component" value="Unassembled WGS sequence"/>
</dbReference>
<sequence length="117" mass="12530">MSSPVPMQEALQKGGEVLHSGAAKEQFLPLVIIVLLGLPTPRQSQNATISSAACQQTLQAHLLGIIDHGPAASTHMVANTCWACGAFPLPAKHLCELCFKEASQGQMVNEFLMYNLM</sequence>
<evidence type="ECO:0000313" key="2">
    <source>
        <dbReference type="Proteomes" id="UP000228934"/>
    </source>
</evidence>
<protein>
    <submittedName>
        <fullName evidence="1">Uncharacterized protein</fullName>
    </submittedName>
</protein>
<keyword evidence="2" id="KW-1185">Reference proteome</keyword>
<evidence type="ECO:0000313" key="1">
    <source>
        <dbReference type="EMBL" id="PIO35498.1"/>
    </source>
</evidence>
<name>A0A2G9S5P3_AQUCT</name>
<gene>
    <name evidence="1" type="ORF">AB205_0201970</name>
</gene>
<reference evidence="2" key="1">
    <citation type="journal article" date="2017" name="Nat. Commun.">
        <title>The North American bullfrog draft genome provides insight into hormonal regulation of long noncoding RNA.</title>
        <authorList>
            <person name="Hammond S.A."/>
            <person name="Warren R.L."/>
            <person name="Vandervalk B.P."/>
            <person name="Kucuk E."/>
            <person name="Khan H."/>
            <person name="Gibb E.A."/>
            <person name="Pandoh P."/>
            <person name="Kirk H."/>
            <person name="Zhao Y."/>
            <person name="Jones M."/>
            <person name="Mungall A.J."/>
            <person name="Coope R."/>
            <person name="Pleasance S."/>
            <person name="Moore R.A."/>
            <person name="Holt R.A."/>
            <person name="Round J.M."/>
            <person name="Ohora S."/>
            <person name="Walle B.V."/>
            <person name="Veldhoen N."/>
            <person name="Helbing C.C."/>
            <person name="Birol I."/>
        </authorList>
    </citation>
    <scope>NUCLEOTIDE SEQUENCE [LARGE SCALE GENOMIC DNA]</scope>
</reference>
<dbReference type="AlphaFoldDB" id="A0A2G9S5P3"/>
<proteinExistence type="predicted"/>
<accession>A0A2G9S5P3</accession>